<reference evidence="2" key="1">
    <citation type="journal article" date="2022" name="Int. J. Syst. Evol. Microbiol.">
        <title>Granulimonas faecalis gen. nov., sp. nov., and Leptogranulimonas caecicola gen. nov., sp. nov., novel lactate-producing Atopobiaceae bacteria isolated from mouse intestines, and an emended description of the family Atopobiaceae.</title>
        <authorList>
            <person name="Morinaga K."/>
            <person name="Kusada H."/>
            <person name="Sakamoto S."/>
            <person name="Murakami T."/>
            <person name="Toyoda A."/>
            <person name="Mori H."/>
            <person name="Meng X.Y."/>
            <person name="Takashino M."/>
            <person name="Murotomi K."/>
            <person name="Tamaki H."/>
        </authorList>
    </citation>
    <scope>NUCLEOTIDE SEQUENCE</scope>
    <source>
        <strain evidence="2">OPF53</strain>
    </source>
</reference>
<feature type="region of interest" description="Disordered" evidence="1">
    <location>
        <begin position="22"/>
        <end position="64"/>
    </location>
</feature>
<evidence type="ECO:0000256" key="1">
    <source>
        <dbReference type="SAM" id="MobiDB-lite"/>
    </source>
</evidence>
<protein>
    <submittedName>
        <fullName evidence="2">Uncharacterized protein</fullName>
    </submittedName>
</protein>
<name>A0AAV5B3S1_9ACTN</name>
<sequence length="64" mass="6401">MAPGKDPARPPRLSAEGLFEAVFGGAREDPRKVSGGARPGRPDAPPAGGPGGRPGVGAVRGCRR</sequence>
<organism evidence="2 3">
    <name type="scientific">Granulimonas faecalis</name>
    <dbReference type="NCBI Taxonomy" id="2894155"/>
    <lineage>
        <taxon>Bacteria</taxon>
        <taxon>Bacillati</taxon>
        <taxon>Actinomycetota</taxon>
        <taxon>Coriobacteriia</taxon>
        <taxon>Coriobacteriales</taxon>
        <taxon>Kribbibacteriaceae</taxon>
        <taxon>Granulimonas</taxon>
    </lineage>
</organism>
<dbReference type="Proteomes" id="UP001055025">
    <property type="component" value="Unassembled WGS sequence"/>
</dbReference>
<proteinExistence type="predicted"/>
<accession>A0AAV5B3S1</accession>
<gene>
    <name evidence="2" type="ORF">ATOP_18660</name>
</gene>
<evidence type="ECO:0000313" key="2">
    <source>
        <dbReference type="EMBL" id="GJM56211.1"/>
    </source>
</evidence>
<dbReference type="EMBL" id="BQKC01000002">
    <property type="protein sequence ID" value="GJM56211.1"/>
    <property type="molecule type" value="Genomic_DNA"/>
</dbReference>
<dbReference type="AlphaFoldDB" id="A0AAV5B3S1"/>
<keyword evidence="3" id="KW-1185">Reference proteome</keyword>
<comment type="caution">
    <text evidence="2">The sequence shown here is derived from an EMBL/GenBank/DDBJ whole genome shotgun (WGS) entry which is preliminary data.</text>
</comment>
<evidence type="ECO:0000313" key="3">
    <source>
        <dbReference type="Proteomes" id="UP001055025"/>
    </source>
</evidence>